<dbReference type="AlphaFoldDB" id="A0A9W7B680"/>
<dbReference type="Gene3D" id="2.120.10.30">
    <property type="entry name" value="TolB, C-terminal domain"/>
    <property type="match status" value="1"/>
</dbReference>
<keyword evidence="3" id="KW-1185">Reference proteome</keyword>
<reference evidence="3" key="1">
    <citation type="journal article" date="2023" name="Commun. Biol.">
        <title>Genome analysis of Parmales, the sister group of diatoms, reveals the evolutionary specialization of diatoms from phago-mixotrophs to photoautotrophs.</title>
        <authorList>
            <person name="Ban H."/>
            <person name="Sato S."/>
            <person name="Yoshikawa S."/>
            <person name="Yamada K."/>
            <person name="Nakamura Y."/>
            <person name="Ichinomiya M."/>
            <person name="Sato N."/>
            <person name="Blanc-Mathieu R."/>
            <person name="Endo H."/>
            <person name="Kuwata A."/>
            <person name="Ogata H."/>
        </authorList>
    </citation>
    <scope>NUCLEOTIDE SEQUENCE [LARGE SCALE GENOMIC DNA]</scope>
    <source>
        <strain evidence="3">NIES 3701</strain>
    </source>
</reference>
<keyword evidence="1" id="KW-0732">Signal</keyword>
<name>A0A9W7B680_9STRA</name>
<protein>
    <submittedName>
        <fullName evidence="2">Uncharacterized protein</fullName>
    </submittedName>
</protein>
<proteinExistence type="predicted"/>
<dbReference type="OrthoDB" id="10260017at2759"/>
<evidence type="ECO:0000313" key="2">
    <source>
        <dbReference type="EMBL" id="GMH81128.1"/>
    </source>
</evidence>
<evidence type="ECO:0000256" key="1">
    <source>
        <dbReference type="SAM" id="SignalP"/>
    </source>
</evidence>
<dbReference type="InterPro" id="IPR011042">
    <property type="entry name" value="6-blade_b-propeller_TolB-like"/>
</dbReference>
<organism evidence="2 3">
    <name type="scientific">Triparma strigata</name>
    <dbReference type="NCBI Taxonomy" id="1606541"/>
    <lineage>
        <taxon>Eukaryota</taxon>
        <taxon>Sar</taxon>
        <taxon>Stramenopiles</taxon>
        <taxon>Ochrophyta</taxon>
        <taxon>Bolidophyceae</taxon>
        <taxon>Parmales</taxon>
        <taxon>Triparmaceae</taxon>
        <taxon>Triparma</taxon>
    </lineage>
</organism>
<dbReference type="SUPFAM" id="SSF101898">
    <property type="entry name" value="NHL repeat"/>
    <property type="match status" value="1"/>
</dbReference>
<sequence>MLNQTLFLFIALMLLWATSSLRFTPPPSRITAIRSIALSAFPDTQKHKYLGGSQLQKSGDIYAVPSHSSNVLKISPTSSTSTLLAPSPAFPTLKFKWLRAVNVHDKFVIGLPCWADSVLKIDTTSDTVTTFGESFFSSLPHKPSSLRWNWHGGQLSSKNGFVYAVPANAPRVLKVHPHDETCSLVGPELPGSTKYYGGILDNDDNIYCVPYKNTRVLKISPEENGGETVSEIGGEYTSLSDENTENYSWHGGVHCSDNDCVYAFPSHATSVLKIDCSSDETHLIGELRNSEYKWLGGTIDRFNNIWGVPSDATTILKIFTGTDEVVEVESEVIDKKKNKFQGAVAVGDYVYGIPSNEGFILRVNILTDEVTKIEGLRLPHIKDKFQGAFEREGKIWFVPECYPCPINVDLETLEITEVV</sequence>
<feature type="chain" id="PRO_5040964669" evidence="1">
    <location>
        <begin position="21"/>
        <end position="419"/>
    </location>
</feature>
<gene>
    <name evidence="2" type="ORF">TrST_g8678</name>
</gene>
<evidence type="ECO:0000313" key="3">
    <source>
        <dbReference type="Proteomes" id="UP001165085"/>
    </source>
</evidence>
<feature type="signal peptide" evidence="1">
    <location>
        <begin position="1"/>
        <end position="20"/>
    </location>
</feature>
<accession>A0A9W7B680</accession>
<dbReference type="Proteomes" id="UP001165085">
    <property type="component" value="Unassembled WGS sequence"/>
</dbReference>
<comment type="caution">
    <text evidence="2">The sequence shown here is derived from an EMBL/GenBank/DDBJ whole genome shotgun (WGS) entry which is preliminary data.</text>
</comment>
<dbReference type="EMBL" id="BRXY01000254">
    <property type="protein sequence ID" value="GMH81128.1"/>
    <property type="molecule type" value="Genomic_DNA"/>
</dbReference>